<comment type="caution">
    <text evidence="1">The sequence shown here is derived from an EMBL/GenBank/DDBJ whole genome shotgun (WGS) entry which is preliminary data.</text>
</comment>
<dbReference type="EMBL" id="BPLQ01006841">
    <property type="protein sequence ID" value="GIY25646.1"/>
    <property type="molecule type" value="Genomic_DNA"/>
</dbReference>
<sequence>MSLRYFRLPRDSIEKHFRENLNIVEFLRGGIPKLPTVEFITPLQSPLNGLLKDHQQENGFHGRKIPERQAALREHPILIKRLALKGDKSSWPRPLITPFSLVRLFEVRPVGRGKPLVAQFERGFDFALFPPILSRDKDMSAVMESYWRSSRKRKKVWDCIVLTFHQRKVGKSLNDLKSVRRDEKTRRRNNTPT</sequence>
<keyword evidence="2" id="KW-1185">Reference proteome</keyword>
<organism evidence="1 2">
    <name type="scientific">Caerostris darwini</name>
    <dbReference type="NCBI Taxonomy" id="1538125"/>
    <lineage>
        <taxon>Eukaryota</taxon>
        <taxon>Metazoa</taxon>
        <taxon>Ecdysozoa</taxon>
        <taxon>Arthropoda</taxon>
        <taxon>Chelicerata</taxon>
        <taxon>Arachnida</taxon>
        <taxon>Araneae</taxon>
        <taxon>Araneomorphae</taxon>
        <taxon>Entelegynae</taxon>
        <taxon>Araneoidea</taxon>
        <taxon>Araneidae</taxon>
        <taxon>Caerostris</taxon>
    </lineage>
</organism>
<reference evidence="1 2" key="1">
    <citation type="submission" date="2021-06" db="EMBL/GenBank/DDBJ databases">
        <title>Caerostris darwini draft genome.</title>
        <authorList>
            <person name="Kono N."/>
            <person name="Arakawa K."/>
        </authorList>
    </citation>
    <scope>NUCLEOTIDE SEQUENCE [LARGE SCALE GENOMIC DNA]</scope>
</reference>
<dbReference type="Proteomes" id="UP001054837">
    <property type="component" value="Unassembled WGS sequence"/>
</dbReference>
<dbReference type="AlphaFoldDB" id="A0AAV4RZ53"/>
<accession>A0AAV4RZ53</accession>
<protein>
    <submittedName>
        <fullName evidence="1">Uncharacterized protein</fullName>
    </submittedName>
</protein>
<gene>
    <name evidence="1" type="ORF">CDAR_263321</name>
</gene>
<name>A0AAV4RZ53_9ARAC</name>
<evidence type="ECO:0000313" key="1">
    <source>
        <dbReference type="EMBL" id="GIY25646.1"/>
    </source>
</evidence>
<evidence type="ECO:0000313" key="2">
    <source>
        <dbReference type="Proteomes" id="UP001054837"/>
    </source>
</evidence>
<proteinExistence type="predicted"/>